<accession>A0ACC3AST7</accession>
<dbReference type="Proteomes" id="UP001177260">
    <property type="component" value="Unassembled WGS sequence"/>
</dbReference>
<gene>
    <name evidence="1" type="ORF">N8T08_010249</name>
</gene>
<evidence type="ECO:0000313" key="2">
    <source>
        <dbReference type="Proteomes" id="UP001177260"/>
    </source>
</evidence>
<evidence type="ECO:0000313" key="1">
    <source>
        <dbReference type="EMBL" id="KAK1140611.1"/>
    </source>
</evidence>
<keyword evidence="2" id="KW-1185">Reference proteome</keyword>
<dbReference type="EMBL" id="JAOPJF010000080">
    <property type="protein sequence ID" value="KAK1140611.1"/>
    <property type="molecule type" value="Genomic_DNA"/>
</dbReference>
<organism evidence="1 2">
    <name type="scientific">Aspergillus melleus</name>
    <dbReference type="NCBI Taxonomy" id="138277"/>
    <lineage>
        <taxon>Eukaryota</taxon>
        <taxon>Fungi</taxon>
        <taxon>Dikarya</taxon>
        <taxon>Ascomycota</taxon>
        <taxon>Pezizomycotina</taxon>
        <taxon>Eurotiomycetes</taxon>
        <taxon>Eurotiomycetidae</taxon>
        <taxon>Eurotiales</taxon>
        <taxon>Aspergillaceae</taxon>
        <taxon>Aspergillus</taxon>
        <taxon>Aspergillus subgen. Circumdati</taxon>
    </lineage>
</organism>
<protein>
    <submittedName>
        <fullName evidence="1">Uncharacterized protein</fullName>
    </submittedName>
</protein>
<sequence length="289" mass="32240">MTAMTLCTNDVCNGNMHIWRSHLSGVMQLLKVMLNAPRGSFDSSGPFVLCLVKWFATLDILACVSGVNTGDTLEGQDTILAKLPSSITSHVDDICGYSLELVPLLARTAQLACQTGMHAASGLSLLDVSAQEAVNEADCLENAIRAITERTASEATLKAHGHELYSELRYTHLAFVHSALLYFHRRVRLFPKEHPTVRNDIINILDAVDNIPPLSPSNILILWPIFNAGCETDMISDRNQIQDRMAYMQNRGLGNFTRARELMKEFWASDTFLPWDVYFTLHGQELVLF</sequence>
<proteinExistence type="predicted"/>
<comment type="caution">
    <text evidence="1">The sequence shown here is derived from an EMBL/GenBank/DDBJ whole genome shotgun (WGS) entry which is preliminary data.</text>
</comment>
<name>A0ACC3AST7_9EURO</name>
<reference evidence="1 2" key="1">
    <citation type="journal article" date="2023" name="ACS Omega">
        <title>Identification of the Neoaspergillic Acid Biosynthesis Gene Cluster by Establishing an In Vitro CRISPR-Ribonucleoprotein Genetic System in Aspergillus melleus.</title>
        <authorList>
            <person name="Yuan B."/>
            <person name="Grau M.F."/>
            <person name="Murata R.M."/>
            <person name="Torok T."/>
            <person name="Venkateswaran K."/>
            <person name="Stajich J.E."/>
            <person name="Wang C.C.C."/>
        </authorList>
    </citation>
    <scope>NUCLEOTIDE SEQUENCE [LARGE SCALE GENOMIC DNA]</scope>
    <source>
        <strain evidence="1 2">IMV 1140</strain>
    </source>
</reference>